<reference evidence="2 3" key="1">
    <citation type="submission" date="2016-05" db="EMBL/GenBank/DDBJ databases">
        <title>Complete genome sequence of a phthalic acid esters degrading Mycobacterium sp. YC-RL4.</title>
        <authorList>
            <person name="Ren L."/>
            <person name="Fan S."/>
            <person name="Ruth N."/>
            <person name="Jia Y."/>
            <person name="Wang J."/>
            <person name="Qiao C."/>
        </authorList>
    </citation>
    <scope>NUCLEOTIDE SEQUENCE [LARGE SCALE GENOMIC DNA]</scope>
    <source>
        <strain evidence="2 3">YC-RL4</strain>
    </source>
</reference>
<dbReference type="PANTHER" id="PTHR43802">
    <property type="entry name" value="ENOYL-COA HYDRATASE"/>
    <property type="match status" value="1"/>
</dbReference>
<comment type="similarity">
    <text evidence="1">Belongs to the enoyl-CoA hydratase/isomerase family.</text>
</comment>
<dbReference type="OrthoDB" id="3206737at2"/>
<dbReference type="Pfam" id="PF00378">
    <property type="entry name" value="ECH_1"/>
    <property type="match status" value="2"/>
</dbReference>
<dbReference type="NCBIfam" id="NF006128">
    <property type="entry name" value="PRK08272.1"/>
    <property type="match status" value="1"/>
</dbReference>
<sequence length="318" mass="34166">MAPYSGHLRLLAAGGEPVDTLNTMTYEVTGRIARITFNRPDKGNAIIADTPVELAELVERADLDPSVHVILVSGAGEGFCAGFDLGAYADGSSSAGSDRRGTVLDGRTQAVNHRPDQPWDPMIDYQMMSRFVRGFSSLMHCDKPTVVKIHGYCIAGGTDIALHADQVITASDAKIGYPPMRVWGVPAAGLWAHRLGDQRAKRLLLTGDCLTGAQAAEWGLAVEAPEPQDLDERTERLVARIAAMPVNQLIMAKLACNTALLQQGVATSRMVSTVFDGIARHTPEGHAFVADAVEHGFREAVRHRDEPLGDHGRRASGV</sequence>
<dbReference type="PANTHER" id="PTHR43802:SF1">
    <property type="entry name" value="IP11341P-RELATED"/>
    <property type="match status" value="1"/>
</dbReference>
<dbReference type="InterPro" id="IPR001753">
    <property type="entry name" value="Enoyl-CoA_hydra/iso"/>
</dbReference>
<dbReference type="SUPFAM" id="SSF52096">
    <property type="entry name" value="ClpP/crotonase"/>
    <property type="match status" value="1"/>
</dbReference>
<proteinExistence type="inferred from homology"/>
<evidence type="ECO:0000313" key="2">
    <source>
        <dbReference type="EMBL" id="ANE82155.1"/>
    </source>
</evidence>
<dbReference type="Gene3D" id="3.90.226.10">
    <property type="entry name" value="2-enoyl-CoA Hydratase, Chain A, domain 1"/>
    <property type="match status" value="1"/>
</dbReference>
<dbReference type="AlphaFoldDB" id="A0A172UT20"/>
<accession>A0A172UT20</accession>
<dbReference type="GO" id="GO:0003824">
    <property type="term" value="F:catalytic activity"/>
    <property type="evidence" value="ECO:0007669"/>
    <property type="project" value="UniProtKB-ARBA"/>
</dbReference>
<protein>
    <submittedName>
        <fullName evidence="2">Enoyl-CoA hydratase</fullName>
    </submittedName>
</protein>
<organism evidence="2 3">
    <name type="scientific">Mycobacterium adipatum</name>
    <dbReference type="NCBI Taxonomy" id="1682113"/>
    <lineage>
        <taxon>Bacteria</taxon>
        <taxon>Bacillati</taxon>
        <taxon>Actinomycetota</taxon>
        <taxon>Actinomycetes</taxon>
        <taxon>Mycobacteriales</taxon>
        <taxon>Mycobacteriaceae</taxon>
        <taxon>Mycobacterium</taxon>
    </lineage>
</organism>
<evidence type="ECO:0000313" key="3">
    <source>
        <dbReference type="Proteomes" id="UP000077143"/>
    </source>
</evidence>
<dbReference type="KEGG" id="madi:A7U43_25450"/>
<dbReference type="STRING" id="1682113.A7U43_25450"/>
<dbReference type="RefSeq" id="WP_068000531.1">
    <property type="nucleotide sequence ID" value="NZ_CP015596.1"/>
</dbReference>
<dbReference type="Proteomes" id="UP000077143">
    <property type="component" value="Chromosome"/>
</dbReference>
<dbReference type="CDD" id="cd06558">
    <property type="entry name" value="crotonase-like"/>
    <property type="match status" value="1"/>
</dbReference>
<gene>
    <name evidence="2" type="ORF">A7U43_25450</name>
</gene>
<name>A0A172UT20_9MYCO</name>
<dbReference type="InterPro" id="IPR029045">
    <property type="entry name" value="ClpP/crotonase-like_dom_sf"/>
</dbReference>
<evidence type="ECO:0000256" key="1">
    <source>
        <dbReference type="ARBA" id="ARBA00005254"/>
    </source>
</evidence>
<dbReference type="EMBL" id="CP015596">
    <property type="protein sequence ID" value="ANE82155.1"/>
    <property type="molecule type" value="Genomic_DNA"/>
</dbReference>
<keyword evidence="3" id="KW-1185">Reference proteome</keyword>